<dbReference type="RefSeq" id="WP_091449233.1">
    <property type="nucleotide sequence ID" value="NZ_FMZZ01000002.1"/>
</dbReference>
<dbReference type="EMBL" id="FMZZ01000002">
    <property type="protein sequence ID" value="SDC53951.1"/>
    <property type="molecule type" value="Genomic_DNA"/>
</dbReference>
<protein>
    <submittedName>
        <fullName evidence="2">ABC-2 type transport system permease protein</fullName>
    </submittedName>
</protein>
<name>A0A1G6MES8_9PSEU</name>
<feature type="transmembrane region" description="Helical" evidence="1">
    <location>
        <begin position="246"/>
        <end position="268"/>
    </location>
</feature>
<reference evidence="3" key="1">
    <citation type="submission" date="2016-10" db="EMBL/GenBank/DDBJ databases">
        <authorList>
            <person name="Varghese N."/>
            <person name="Submissions S."/>
        </authorList>
    </citation>
    <scope>NUCLEOTIDE SEQUENCE [LARGE SCALE GENOMIC DNA]</scope>
    <source>
        <strain evidence="3">IBRC-M 10403</strain>
    </source>
</reference>
<dbReference type="OrthoDB" id="3430054at2"/>
<evidence type="ECO:0000313" key="2">
    <source>
        <dbReference type="EMBL" id="SDC53951.1"/>
    </source>
</evidence>
<accession>A0A1G6MES8</accession>
<keyword evidence="3" id="KW-1185">Reference proteome</keyword>
<feature type="transmembrane region" description="Helical" evidence="1">
    <location>
        <begin position="115"/>
        <end position="139"/>
    </location>
</feature>
<feature type="transmembrane region" description="Helical" evidence="1">
    <location>
        <begin position="65"/>
        <end position="85"/>
    </location>
</feature>
<dbReference type="STRING" id="1271860.SAMN05216174_102513"/>
<sequence length="283" mass="28540">MAGPTAVRPRSGPRGALRGSIRYEMTMALRVRVLWLSMVPLTLLAALLAVVSPVVVGAADAVERVGATVIVVNTFATVGLGVALADRLSRHTRPGLVDLLDTTPTSRTVRMAGTLLGSVAVGIAPLAAVVLLGGGTVAVLEGDPLALGAAVLAVLVVLVPASLAVAACASLLGLLLPAVAARVLVVVMWFWATQLSPNLVPVPSPTGTLLSPLGGYPAVAWLGVPDIWAARGRDGLLSPAATGGSAAANAVLVVLTGMVFFLLSWLVVEIRARRGAPSSGADG</sequence>
<organism evidence="2 3">
    <name type="scientific">Actinokineospora iranica</name>
    <dbReference type="NCBI Taxonomy" id="1271860"/>
    <lineage>
        <taxon>Bacteria</taxon>
        <taxon>Bacillati</taxon>
        <taxon>Actinomycetota</taxon>
        <taxon>Actinomycetes</taxon>
        <taxon>Pseudonocardiales</taxon>
        <taxon>Pseudonocardiaceae</taxon>
        <taxon>Actinokineospora</taxon>
    </lineage>
</organism>
<keyword evidence="1" id="KW-0472">Membrane</keyword>
<keyword evidence="1" id="KW-0812">Transmembrane</keyword>
<feature type="transmembrane region" description="Helical" evidence="1">
    <location>
        <begin position="172"/>
        <end position="192"/>
    </location>
</feature>
<dbReference type="AlphaFoldDB" id="A0A1G6MES8"/>
<keyword evidence="1" id="KW-1133">Transmembrane helix</keyword>
<feature type="transmembrane region" description="Helical" evidence="1">
    <location>
        <begin position="33"/>
        <end position="59"/>
    </location>
</feature>
<feature type="transmembrane region" description="Helical" evidence="1">
    <location>
        <begin position="145"/>
        <end position="165"/>
    </location>
</feature>
<proteinExistence type="predicted"/>
<dbReference type="Proteomes" id="UP000199501">
    <property type="component" value="Unassembled WGS sequence"/>
</dbReference>
<evidence type="ECO:0000256" key="1">
    <source>
        <dbReference type="SAM" id="Phobius"/>
    </source>
</evidence>
<gene>
    <name evidence="2" type="ORF">SAMN05216174_102513</name>
</gene>
<evidence type="ECO:0000313" key="3">
    <source>
        <dbReference type="Proteomes" id="UP000199501"/>
    </source>
</evidence>